<keyword evidence="1" id="KW-0472">Membrane</keyword>
<evidence type="ECO:0000313" key="3">
    <source>
        <dbReference type="Proteomes" id="UP000597762"/>
    </source>
</evidence>
<gene>
    <name evidence="2" type="ORF">SPHA_34352</name>
</gene>
<name>A0A812CAS9_ACAPH</name>
<dbReference type="EMBL" id="CAHIKZ030001455">
    <property type="protein sequence ID" value="CAE1264771.1"/>
    <property type="molecule type" value="Genomic_DNA"/>
</dbReference>
<comment type="caution">
    <text evidence="2">The sequence shown here is derived from an EMBL/GenBank/DDBJ whole genome shotgun (WGS) entry which is preliminary data.</text>
</comment>
<organism evidence="2 3">
    <name type="scientific">Acanthosepion pharaonis</name>
    <name type="common">Pharaoh cuttlefish</name>
    <name type="synonym">Sepia pharaonis</name>
    <dbReference type="NCBI Taxonomy" id="158019"/>
    <lineage>
        <taxon>Eukaryota</taxon>
        <taxon>Metazoa</taxon>
        <taxon>Spiralia</taxon>
        <taxon>Lophotrochozoa</taxon>
        <taxon>Mollusca</taxon>
        <taxon>Cephalopoda</taxon>
        <taxon>Coleoidea</taxon>
        <taxon>Decapodiformes</taxon>
        <taxon>Sepiida</taxon>
        <taxon>Sepiina</taxon>
        <taxon>Sepiidae</taxon>
        <taxon>Acanthosepion</taxon>
    </lineage>
</organism>
<dbReference type="Proteomes" id="UP000597762">
    <property type="component" value="Unassembled WGS sequence"/>
</dbReference>
<keyword evidence="3" id="KW-1185">Reference proteome</keyword>
<keyword evidence="1" id="KW-0812">Transmembrane</keyword>
<evidence type="ECO:0000313" key="2">
    <source>
        <dbReference type="EMBL" id="CAE1264771.1"/>
    </source>
</evidence>
<sequence>MHFSGYLQPFSVKWTRLFFFLKNFFTIYETKYIRRSKLVIDPVKPEDAVTFTCINDVDSSKNVTIKLNVGVPYSTTQTTSTASQPLRSWTKNILLIFIVYTLCKIFLFSSLLFSLHYFSTFWLFFSPPSFSFPLFLPFSSLSLSLSPSSSFSLSPLSLSLSLFFFL</sequence>
<accession>A0A812CAS9</accession>
<dbReference type="AlphaFoldDB" id="A0A812CAS9"/>
<keyword evidence="1" id="KW-1133">Transmembrane helix</keyword>
<reference evidence="2" key="1">
    <citation type="submission" date="2021-01" db="EMBL/GenBank/DDBJ databases">
        <authorList>
            <person name="Li R."/>
            <person name="Bekaert M."/>
        </authorList>
    </citation>
    <scope>NUCLEOTIDE SEQUENCE</scope>
    <source>
        <strain evidence="2">Farmed</strain>
    </source>
</reference>
<protein>
    <submittedName>
        <fullName evidence="2">Uncharacterized protein</fullName>
    </submittedName>
</protein>
<feature type="transmembrane region" description="Helical" evidence="1">
    <location>
        <begin position="93"/>
        <end position="125"/>
    </location>
</feature>
<evidence type="ECO:0000256" key="1">
    <source>
        <dbReference type="SAM" id="Phobius"/>
    </source>
</evidence>
<proteinExistence type="predicted"/>